<accession>A0ACD5DDM1</accession>
<protein>
    <submittedName>
        <fullName evidence="1">Uncharacterized protein</fullName>
    </submittedName>
</protein>
<evidence type="ECO:0000313" key="2">
    <source>
        <dbReference type="Proteomes" id="UP001149860"/>
    </source>
</evidence>
<dbReference type="Proteomes" id="UP001149860">
    <property type="component" value="Chromosome"/>
</dbReference>
<proteinExistence type="predicted"/>
<evidence type="ECO:0000313" key="1">
    <source>
        <dbReference type="EMBL" id="XFD39482.1"/>
    </source>
</evidence>
<keyword evidence="2" id="KW-1185">Reference proteome</keyword>
<reference evidence="1" key="1">
    <citation type="submission" date="2024-08" db="EMBL/GenBank/DDBJ databases">
        <title>Lentilactobacillus sp. nov., isolated from tree bark.</title>
        <authorList>
            <person name="Phuengjayaem S."/>
            <person name="Tanasupawat S."/>
        </authorList>
    </citation>
    <scope>NUCLEOTIDE SEQUENCE</scope>
    <source>
        <strain evidence="1">SPB1-3</strain>
    </source>
</reference>
<gene>
    <name evidence="1" type="ORF">O0236_008785</name>
</gene>
<name>A0ACD5DDM1_9LACO</name>
<sequence>MPKETREPELKKIIWMLVPAYVVVIVAIFFAPFNHGLALLLYAIATLFGIALLVTFNKQPVNKYLIYPLIVYSIVEITNIFFEGKFLNNYYDKLFTLLFMIVVSYMTHQRKNRKVK</sequence>
<dbReference type="EMBL" id="CP168151">
    <property type="protein sequence ID" value="XFD39482.1"/>
    <property type="molecule type" value="Genomic_DNA"/>
</dbReference>
<organism evidence="1 2">
    <name type="scientific">Lentilactobacillus terminaliae</name>
    <dbReference type="NCBI Taxonomy" id="3003483"/>
    <lineage>
        <taxon>Bacteria</taxon>
        <taxon>Bacillati</taxon>
        <taxon>Bacillota</taxon>
        <taxon>Bacilli</taxon>
        <taxon>Lactobacillales</taxon>
        <taxon>Lactobacillaceae</taxon>
        <taxon>Lentilactobacillus</taxon>
    </lineage>
</organism>